<dbReference type="AlphaFoldDB" id="A0AAD1RXC8"/>
<dbReference type="GO" id="GO:0005739">
    <property type="term" value="C:mitochondrion"/>
    <property type="evidence" value="ECO:0007669"/>
    <property type="project" value="TreeGrafter"/>
</dbReference>
<dbReference type="Pfam" id="PF17797">
    <property type="entry name" value="RL"/>
    <property type="match status" value="1"/>
</dbReference>
<evidence type="ECO:0000259" key="7">
    <source>
        <dbReference type="Pfam" id="PF17797"/>
    </source>
</evidence>
<gene>
    <name evidence="9" type="ORF">PECUL_23A045110</name>
</gene>
<feature type="domain" description="Poly(A) RNA polymerase mitochondrial-like central palm" evidence="8">
    <location>
        <begin position="176"/>
        <end position="334"/>
    </location>
</feature>
<comment type="cofactor">
    <cofactor evidence="2">
        <name>Mg(2+)</name>
        <dbReference type="ChEBI" id="CHEBI:18420"/>
    </cofactor>
</comment>
<name>A0AAD1RXC8_PELCU</name>
<dbReference type="Gene3D" id="1.10.1410.10">
    <property type="match status" value="1"/>
</dbReference>
<dbReference type="Pfam" id="PF03828">
    <property type="entry name" value="PAP_assoc"/>
    <property type="match status" value="1"/>
</dbReference>
<dbReference type="GO" id="GO:1990817">
    <property type="term" value="F:poly(A) RNA polymerase activity"/>
    <property type="evidence" value="ECO:0007669"/>
    <property type="project" value="TreeGrafter"/>
</dbReference>
<evidence type="ECO:0000313" key="9">
    <source>
        <dbReference type="EMBL" id="CAH2282193.1"/>
    </source>
</evidence>
<dbReference type="InterPro" id="IPR054708">
    <property type="entry name" value="MTPAP-like_central"/>
</dbReference>
<accession>A0AAD1RXC8</accession>
<evidence type="ECO:0000313" key="10">
    <source>
        <dbReference type="Proteomes" id="UP001295444"/>
    </source>
</evidence>
<dbReference type="Pfam" id="PF22600">
    <property type="entry name" value="MTPAP-like_central"/>
    <property type="match status" value="1"/>
</dbReference>
<evidence type="ECO:0000256" key="2">
    <source>
        <dbReference type="ARBA" id="ARBA00001946"/>
    </source>
</evidence>
<feature type="domain" description="PAP-associated" evidence="6">
    <location>
        <begin position="428"/>
        <end position="472"/>
    </location>
</feature>
<reference evidence="9" key="1">
    <citation type="submission" date="2022-03" db="EMBL/GenBank/DDBJ databases">
        <authorList>
            <person name="Alioto T."/>
            <person name="Alioto T."/>
            <person name="Gomez Garrido J."/>
        </authorList>
    </citation>
    <scope>NUCLEOTIDE SEQUENCE</scope>
</reference>
<sequence>MRGAAISTVMASCMKMCSLTRVTNRAVSTLGGNKLKVSAEEATVADQEVTRKSFTDLQRERHKQANLSVLISCPPYFNENKFMKYLSQHGKVANHFFYESYGTHAVVEFVERESIDSLRAATRVPHGDDECVVPFKSRLLTLKSDRALDRTSIQCLRQSAVPINELIQKLCKAQDINEQVYTLLDEYQLTDENIRLRFLVSSLIKDVATAYFPEATVDPFGSTVNSFGKLGCDLDLFLDLDNIGKSSTGKAAGSFTSEYLMKHVPSGRVVTQRILSVISECIDNFGPGCTGVQKILNARCPLVRFTHQPAGLQCDLTSDNRIALRSSELLYIYGNYDNRVRALVFALRCWARVHGITSAIPGAWITNFSLTMMVLFFLQKRNPPVIPTLDQLKSLAGKDKFIVDGNDCTFVSDLNKIPPSKNSESIDVLLCDFLEFYGNFDFIKNGINIRKGKEQNKPDSSPLYIQNPFEQTLNVSRNVNHSQLERFIALARESAWVLQEQRNHSSERDKQAWGLAAVFLPSVSQGFGKGKRKKRKGFASERIKGLLESLKNTDKAR</sequence>
<keyword evidence="4" id="KW-0479">Metal-binding</keyword>
<evidence type="ECO:0000256" key="1">
    <source>
        <dbReference type="ARBA" id="ARBA00001936"/>
    </source>
</evidence>
<dbReference type="Proteomes" id="UP001295444">
    <property type="component" value="Chromosome 04"/>
</dbReference>
<dbReference type="SUPFAM" id="SSF81301">
    <property type="entry name" value="Nucleotidyltransferase"/>
    <property type="match status" value="1"/>
</dbReference>
<dbReference type="PANTHER" id="PTHR12271:SF133">
    <property type="entry name" value="POLY(A) RNA POLYMERASE, MITOCHONDRIAL"/>
    <property type="match status" value="1"/>
</dbReference>
<organism evidence="9 10">
    <name type="scientific">Pelobates cultripes</name>
    <name type="common">Western spadefoot toad</name>
    <dbReference type="NCBI Taxonomy" id="61616"/>
    <lineage>
        <taxon>Eukaryota</taxon>
        <taxon>Metazoa</taxon>
        <taxon>Chordata</taxon>
        <taxon>Craniata</taxon>
        <taxon>Vertebrata</taxon>
        <taxon>Euteleostomi</taxon>
        <taxon>Amphibia</taxon>
        <taxon>Batrachia</taxon>
        <taxon>Anura</taxon>
        <taxon>Pelobatoidea</taxon>
        <taxon>Pelobatidae</taxon>
        <taxon>Pelobates</taxon>
    </lineage>
</organism>
<dbReference type="InterPro" id="IPR043519">
    <property type="entry name" value="NT_sf"/>
</dbReference>
<dbReference type="InterPro" id="IPR002058">
    <property type="entry name" value="PAP_assoc"/>
</dbReference>
<dbReference type="SUPFAM" id="SSF81631">
    <property type="entry name" value="PAP/OAS1 substrate-binding domain"/>
    <property type="match status" value="1"/>
</dbReference>
<protein>
    <submittedName>
        <fullName evidence="9">Poly(A) RNA polymerase, mitochondrial</fullName>
    </submittedName>
</protein>
<evidence type="ECO:0000256" key="4">
    <source>
        <dbReference type="ARBA" id="ARBA00022723"/>
    </source>
</evidence>
<dbReference type="Gene3D" id="3.30.460.10">
    <property type="entry name" value="Beta Polymerase, domain 2"/>
    <property type="match status" value="1"/>
</dbReference>
<dbReference type="GO" id="GO:0046872">
    <property type="term" value="F:metal ion binding"/>
    <property type="evidence" value="ECO:0007669"/>
    <property type="project" value="UniProtKB-KW"/>
</dbReference>
<keyword evidence="10" id="KW-1185">Reference proteome</keyword>
<proteinExistence type="predicted"/>
<dbReference type="InterPro" id="IPR041252">
    <property type="entry name" value="RL"/>
</dbReference>
<keyword evidence="5" id="KW-0460">Magnesium</keyword>
<keyword evidence="3" id="KW-0808">Transferase</keyword>
<evidence type="ECO:0000259" key="8">
    <source>
        <dbReference type="Pfam" id="PF22600"/>
    </source>
</evidence>
<dbReference type="PANTHER" id="PTHR12271">
    <property type="entry name" value="POLY A POLYMERASE CID PAP -RELATED"/>
    <property type="match status" value="1"/>
</dbReference>
<dbReference type="GO" id="GO:0031123">
    <property type="term" value="P:RNA 3'-end processing"/>
    <property type="evidence" value="ECO:0007669"/>
    <property type="project" value="TreeGrafter"/>
</dbReference>
<evidence type="ECO:0000256" key="5">
    <source>
        <dbReference type="ARBA" id="ARBA00022842"/>
    </source>
</evidence>
<dbReference type="EMBL" id="OW240915">
    <property type="protein sequence ID" value="CAH2282193.1"/>
    <property type="molecule type" value="Genomic_DNA"/>
</dbReference>
<feature type="domain" description="RL" evidence="7">
    <location>
        <begin position="53"/>
        <end position="122"/>
    </location>
</feature>
<comment type="cofactor">
    <cofactor evidence="1">
        <name>Mn(2+)</name>
        <dbReference type="ChEBI" id="CHEBI:29035"/>
    </cofactor>
</comment>
<evidence type="ECO:0000256" key="3">
    <source>
        <dbReference type="ARBA" id="ARBA00022679"/>
    </source>
</evidence>
<evidence type="ECO:0000259" key="6">
    <source>
        <dbReference type="Pfam" id="PF03828"/>
    </source>
</evidence>
<dbReference type="CDD" id="cd05402">
    <property type="entry name" value="NT_PAP_TUTase"/>
    <property type="match status" value="1"/>
</dbReference>